<accession>A0A0A8Y360</accession>
<dbReference type="EMBL" id="GBRH01278190">
    <property type="protein sequence ID" value="JAD19705.1"/>
    <property type="molecule type" value="Transcribed_RNA"/>
</dbReference>
<dbReference type="InterPro" id="IPR056594">
    <property type="entry name" value="AT5G49610-like_b-prop"/>
</dbReference>
<feature type="domain" description="F-box protein AT5G49610-like beta-propeller" evidence="1">
    <location>
        <begin position="1"/>
        <end position="84"/>
    </location>
</feature>
<reference evidence="2" key="1">
    <citation type="submission" date="2014-09" db="EMBL/GenBank/DDBJ databases">
        <authorList>
            <person name="Magalhaes I.L.F."/>
            <person name="Oliveira U."/>
            <person name="Santos F.R."/>
            <person name="Vidigal T.H.D.A."/>
            <person name="Brescovit A.D."/>
            <person name="Santos A.J."/>
        </authorList>
    </citation>
    <scope>NUCLEOTIDE SEQUENCE</scope>
    <source>
        <tissue evidence="2">Shoot tissue taken approximately 20 cm above the soil surface</tissue>
    </source>
</reference>
<protein>
    <recommendedName>
        <fullName evidence="1">F-box protein AT5G49610-like beta-propeller domain-containing protein</fullName>
    </recommendedName>
</protein>
<sequence length="103" mass="11631">MMTAQGYILGLDLAIANFFTVQLPNEVQYNGTFKLSRAQHSGLYLIDVEGFQLRDWHWDGVGQWVLVDTICVHEACDHLKCAEMGTRSCTHNSCFGCCCRGQR</sequence>
<proteinExistence type="predicted"/>
<organism evidence="2">
    <name type="scientific">Arundo donax</name>
    <name type="common">Giant reed</name>
    <name type="synonym">Donax arundinaceus</name>
    <dbReference type="NCBI Taxonomy" id="35708"/>
    <lineage>
        <taxon>Eukaryota</taxon>
        <taxon>Viridiplantae</taxon>
        <taxon>Streptophyta</taxon>
        <taxon>Embryophyta</taxon>
        <taxon>Tracheophyta</taxon>
        <taxon>Spermatophyta</taxon>
        <taxon>Magnoliopsida</taxon>
        <taxon>Liliopsida</taxon>
        <taxon>Poales</taxon>
        <taxon>Poaceae</taxon>
        <taxon>PACMAD clade</taxon>
        <taxon>Arundinoideae</taxon>
        <taxon>Arundineae</taxon>
        <taxon>Arundo</taxon>
    </lineage>
</organism>
<evidence type="ECO:0000259" key="1">
    <source>
        <dbReference type="Pfam" id="PF23635"/>
    </source>
</evidence>
<dbReference type="Pfam" id="PF23635">
    <property type="entry name" value="Beta-prop_AT5G49610-like"/>
    <property type="match status" value="1"/>
</dbReference>
<name>A0A0A8Y360_ARUDO</name>
<evidence type="ECO:0000313" key="2">
    <source>
        <dbReference type="EMBL" id="JAD19705.1"/>
    </source>
</evidence>
<dbReference type="AlphaFoldDB" id="A0A0A8Y360"/>
<reference evidence="2" key="2">
    <citation type="journal article" date="2015" name="Data Brief">
        <title>Shoot transcriptome of the giant reed, Arundo donax.</title>
        <authorList>
            <person name="Barrero R.A."/>
            <person name="Guerrero F.D."/>
            <person name="Moolhuijzen P."/>
            <person name="Goolsby J.A."/>
            <person name="Tidwell J."/>
            <person name="Bellgard S.E."/>
            <person name="Bellgard M.I."/>
        </authorList>
    </citation>
    <scope>NUCLEOTIDE SEQUENCE</scope>
    <source>
        <tissue evidence="2">Shoot tissue taken approximately 20 cm above the soil surface</tissue>
    </source>
</reference>